<dbReference type="GO" id="GO:0030246">
    <property type="term" value="F:carbohydrate binding"/>
    <property type="evidence" value="ECO:0007669"/>
    <property type="project" value="InterPro"/>
</dbReference>
<proteinExistence type="predicted"/>
<protein>
    <submittedName>
        <fullName evidence="1">Aldose 1-epimerase</fullName>
    </submittedName>
</protein>
<gene>
    <name evidence="1" type="ORF">HBF25_06960</name>
</gene>
<accession>A0A7X5ZHS4</accession>
<dbReference type="EMBL" id="JAARLZ010000003">
    <property type="protein sequence ID" value="NII06123.1"/>
    <property type="molecule type" value="Genomic_DNA"/>
</dbReference>
<dbReference type="GO" id="GO:0016853">
    <property type="term" value="F:isomerase activity"/>
    <property type="evidence" value="ECO:0007669"/>
    <property type="project" value="InterPro"/>
</dbReference>
<dbReference type="Pfam" id="PF01263">
    <property type="entry name" value="Aldose_epim"/>
    <property type="match status" value="1"/>
</dbReference>
<organism evidence="1 2">
    <name type="scientific">Luteibacter anthropi</name>
    <dbReference type="NCBI Taxonomy" id="564369"/>
    <lineage>
        <taxon>Bacteria</taxon>
        <taxon>Pseudomonadati</taxon>
        <taxon>Pseudomonadota</taxon>
        <taxon>Gammaproteobacteria</taxon>
        <taxon>Lysobacterales</taxon>
        <taxon>Rhodanobacteraceae</taxon>
        <taxon>Luteibacter</taxon>
    </lineage>
</organism>
<dbReference type="InterPro" id="IPR014718">
    <property type="entry name" value="GH-type_carb-bd"/>
</dbReference>
<reference evidence="1 2" key="1">
    <citation type="submission" date="2020-03" db="EMBL/GenBank/DDBJ databases">
        <authorList>
            <person name="Lai Q."/>
        </authorList>
    </citation>
    <scope>NUCLEOTIDE SEQUENCE [LARGE SCALE GENOMIC DNA]</scope>
    <source>
        <strain evidence="1 2">CCUG 25036</strain>
    </source>
</reference>
<dbReference type="Gene3D" id="2.70.98.10">
    <property type="match status" value="1"/>
</dbReference>
<dbReference type="GO" id="GO:0005975">
    <property type="term" value="P:carbohydrate metabolic process"/>
    <property type="evidence" value="ECO:0007669"/>
    <property type="project" value="InterPro"/>
</dbReference>
<dbReference type="InterPro" id="IPR011013">
    <property type="entry name" value="Gal_mutarotase_sf_dom"/>
</dbReference>
<dbReference type="RefSeq" id="WP_166947213.1">
    <property type="nucleotide sequence ID" value="NZ_CP077072.1"/>
</dbReference>
<dbReference type="CDD" id="cd09021">
    <property type="entry name" value="Aldose_epim_Ec_YphB"/>
    <property type="match status" value="1"/>
</dbReference>
<comment type="caution">
    <text evidence="1">The sequence shown here is derived from an EMBL/GenBank/DDBJ whole genome shotgun (WGS) entry which is preliminary data.</text>
</comment>
<evidence type="ECO:0000313" key="2">
    <source>
        <dbReference type="Proteomes" id="UP000490980"/>
    </source>
</evidence>
<evidence type="ECO:0000313" key="1">
    <source>
        <dbReference type="EMBL" id="NII06123.1"/>
    </source>
</evidence>
<keyword evidence="2" id="KW-1185">Reference proteome</keyword>
<dbReference type="AlphaFoldDB" id="A0A7X5ZHS4"/>
<dbReference type="Proteomes" id="UP000490980">
    <property type="component" value="Unassembled WGS sequence"/>
</dbReference>
<sequence>MLELRNTYLRLGVLPGTGGGIARFDWLEDGGPLLRPCDDPDTTEPNRLGCYPLLPWSNRIAKGGFTHEGHDVVLAPNRSDEPYPIHGTGWQRPWTVAHHDATDIVLTLHDATAGAYAFRATQHYRLDGPSLEIRLRVTNTGDFVLPFGLGVHPFFPRDADTRLQAGASALWMNDGEDPLPIALMRVPPEWDFTKPRPLPRGGINHAFTGWPGQAAVHWPSRSLRLHVDAQADVYVLYVPEGEDFFCLEPVDHPINAVHLPGGAVVNGMTALAPGQQLERLFRFRVEAGVA</sequence>
<name>A0A7X5ZHS4_9GAMM</name>
<dbReference type="SUPFAM" id="SSF74650">
    <property type="entry name" value="Galactose mutarotase-like"/>
    <property type="match status" value="1"/>
</dbReference>
<dbReference type="InterPro" id="IPR008183">
    <property type="entry name" value="Aldose_1/G6P_1-epimerase"/>
</dbReference>